<dbReference type="Pfam" id="PF25990">
    <property type="entry name" value="Beta-barrel_YknX"/>
    <property type="match status" value="1"/>
</dbReference>
<dbReference type="Pfam" id="PF25917">
    <property type="entry name" value="BSH_RND"/>
    <property type="match status" value="1"/>
</dbReference>
<feature type="signal peptide" evidence="3">
    <location>
        <begin position="1"/>
        <end position="22"/>
    </location>
</feature>
<evidence type="ECO:0000259" key="4">
    <source>
        <dbReference type="Pfam" id="PF25917"/>
    </source>
</evidence>
<feature type="chain" id="PRO_5021485273" evidence="3">
    <location>
        <begin position="23"/>
        <end position="391"/>
    </location>
</feature>
<name>A0A4Z0V717_9BACT</name>
<dbReference type="EMBL" id="SJSA01000002">
    <property type="protein sequence ID" value="TGG37191.1"/>
    <property type="molecule type" value="Genomic_DNA"/>
</dbReference>
<feature type="region of interest" description="Disordered" evidence="2">
    <location>
        <begin position="358"/>
        <end position="391"/>
    </location>
</feature>
<dbReference type="InterPro" id="IPR058625">
    <property type="entry name" value="MdtA-like_BSH"/>
</dbReference>
<comment type="similarity">
    <text evidence="1">Belongs to the membrane fusion protein (MFP) (TC 8.A.1) family.</text>
</comment>
<evidence type="ECO:0000256" key="3">
    <source>
        <dbReference type="SAM" id="SignalP"/>
    </source>
</evidence>
<feature type="domain" description="YknX-like beta-barrel" evidence="5">
    <location>
        <begin position="200"/>
        <end position="273"/>
    </location>
</feature>
<proteinExistence type="inferred from homology"/>
<keyword evidence="3" id="KW-0732">Signal</keyword>
<sequence length="391" mass="42376">MKTTAKILSVTLLSLFASCSHKPDTILETVKAERGELTETVTATGTIESVTQVDVGTQVTGIIDKLYADYNTVVTKGQLIAEIEKTLLQSDLTSAEANVESARLTYEYNLVNYNRDKALHDKQLISDYEFQTSKKELEVSKTAYDKAKADKVRAAKNLNYAEIYSPIDGIVISREVEVGQTVVSNMNVANLYTIADLDNMQVIGNVDEADIGQVKVGQAVTFSVDAYSDELFEGHVTQVRLNPTVESNVVTYEVVVAAPNPDHKLIPGLTANLIIYTMSEDNVLLLPTKAFMFTPQINDDDNLPKPDGDAGKLVLGDGQKCVWVVKDGRLVPTVVTVGASNGLKTVIHEGLSDNDAVASGYSVSAGSQEGERSEGERSPFAPQPPGRNKKK</sequence>
<dbReference type="GO" id="GO:1990281">
    <property type="term" value="C:efflux pump complex"/>
    <property type="evidence" value="ECO:0007669"/>
    <property type="project" value="TreeGrafter"/>
</dbReference>
<evidence type="ECO:0000313" key="7">
    <source>
        <dbReference type="Proteomes" id="UP000297635"/>
    </source>
</evidence>
<dbReference type="FunFam" id="2.40.30.170:FF:000010">
    <property type="entry name" value="Efflux RND transporter periplasmic adaptor subunit"/>
    <property type="match status" value="1"/>
</dbReference>
<dbReference type="SUPFAM" id="SSF111369">
    <property type="entry name" value="HlyD-like secretion proteins"/>
    <property type="match status" value="1"/>
</dbReference>
<protein>
    <submittedName>
        <fullName evidence="6">Efflux RND transporter periplasmic adaptor subunit</fullName>
    </submittedName>
</protein>
<evidence type="ECO:0000259" key="5">
    <source>
        <dbReference type="Pfam" id="PF25990"/>
    </source>
</evidence>
<dbReference type="InterPro" id="IPR058636">
    <property type="entry name" value="Beta-barrel_YknX"/>
</dbReference>
<dbReference type="PANTHER" id="PTHR30469:SF33">
    <property type="entry name" value="SLR1207 PROTEIN"/>
    <property type="match status" value="1"/>
</dbReference>
<keyword evidence="7" id="KW-1185">Reference proteome</keyword>
<reference evidence="6 7" key="1">
    <citation type="submission" date="2019-02" db="EMBL/GenBank/DDBJ databases">
        <title>Isolation and identification of novel species under the genus Muribaculum.</title>
        <authorList>
            <person name="Miyake S."/>
            <person name="Ding Y."/>
            <person name="Low A."/>
            <person name="Soh M."/>
            <person name="Seedorf H."/>
        </authorList>
    </citation>
    <scope>NUCLEOTIDE SEQUENCE [LARGE SCALE GENOMIC DNA]</scope>
    <source>
        <strain evidence="6 7">TLL-A3</strain>
    </source>
</reference>
<evidence type="ECO:0000256" key="1">
    <source>
        <dbReference type="ARBA" id="ARBA00009477"/>
    </source>
</evidence>
<dbReference type="PROSITE" id="PS51257">
    <property type="entry name" value="PROKAR_LIPOPROTEIN"/>
    <property type="match status" value="1"/>
</dbReference>
<feature type="compositionally biased region" description="Low complexity" evidence="2">
    <location>
        <begin position="358"/>
        <end position="367"/>
    </location>
</feature>
<accession>A0A4Z0V717</accession>
<dbReference type="Proteomes" id="UP000297635">
    <property type="component" value="Unassembled WGS sequence"/>
</dbReference>
<dbReference type="Gene3D" id="2.40.30.170">
    <property type="match status" value="1"/>
</dbReference>
<gene>
    <name evidence="6" type="ORF">EZ315_14500</name>
</gene>
<dbReference type="Gene3D" id="2.40.50.100">
    <property type="match status" value="2"/>
</dbReference>
<comment type="caution">
    <text evidence="6">The sequence shown here is derived from an EMBL/GenBank/DDBJ whole genome shotgun (WGS) entry which is preliminary data.</text>
</comment>
<dbReference type="Gene3D" id="2.40.420.20">
    <property type="match status" value="1"/>
</dbReference>
<dbReference type="AlphaFoldDB" id="A0A4Z0V717"/>
<feature type="domain" description="Multidrug resistance protein MdtA-like barrel-sandwich hybrid" evidence="4">
    <location>
        <begin position="52"/>
        <end position="190"/>
    </location>
</feature>
<organism evidence="6 7">
    <name type="scientific">Duncaniella freteri</name>
    <dbReference type="NCBI Taxonomy" id="2530391"/>
    <lineage>
        <taxon>Bacteria</taxon>
        <taxon>Pseudomonadati</taxon>
        <taxon>Bacteroidota</taxon>
        <taxon>Bacteroidia</taxon>
        <taxon>Bacteroidales</taxon>
        <taxon>Muribaculaceae</taxon>
        <taxon>Duncaniella</taxon>
    </lineage>
</organism>
<evidence type="ECO:0000313" key="6">
    <source>
        <dbReference type="EMBL" id="TGG37191.1"/>
    </source>
</evidence>
<evidence type="ECO:0000256" key="2">
    <source>
        <dbReference type="SAM" id="MobiDB-lite"/>
    </source>
</evidence>
<dbReference type="GO" id="GO:0015562">
    <property type="term" value="F:efflux transmembrane transporter activity"/>
    <property type="evidence" value="ECO:0007669"/>
    <property type="project" value="TreeGrafter"/>
</dbReference>
<dbReference type="PANTHER" id="PTHR30469">
    <property type="entry name" value="MULTIDRUG RESISTANCE PROTEIN MDTA"/>
    <property type="match status" value="1"/>
</dbReference>